<dbReference type="Pfam" id="PF07394">
    <property type="entry name" value="DUF1501"/>
    <property type="match status" value="1"/>
</dbReference>
<name>A0A1Y1QC35_9GAMM</name>
<evidence type="ECO:0000256" key="1">
    <source>
        <dbReference type="ARBA" id="ARBA00022729"/>
    </source>
</evidence>
<evidence type="ECO:0000313" key="3">
    <source>
        <dbReference type="Proteomes" id="UP000192491"/>
    </source>
</evidence>
<sequence length="426" mass="46326">MNRRNFLKLAGATGLAGVFTGAGRNTYAANLHTGKVLLTVHLGGGWDHSSFSDPRENPAINQWASTLKAGVAGNLRYAPMAENAAFFNKYYKSLLLVNGIDMQTNGHDAASRTRNTGNLMDGFPSTNELYAAAVGAALPMPFVRQGGFDSTVGIMPFTALPDESLLRTLANPNFNSGTKTYYAPSHLDLLHRYEQERLTVQQQQPDNLPRWQRKLDELQRARVGSAEIKALGTVLPATLDTNDLAGMKRNGIRELHMFLVLAAAGMTATGSFGTGGWDSHGNHDNAHTNTLTDMTRLLDYLWTKAEGMGLGDRLVVHVTSDVGRTPGYNATNGKDHWSLGSDFIMAKNAPWANRIVGVSGPAHQRVKINLNTLLPDNNGVYLQTKHVHAELRKLLGIDSHALAQRYNLKAEAMALFNPAVSSGIRV</sequence>
<accession>A0A1Y1QC35</accession>
<dbReference type="NCBIfam" id="TIGR01409">
    <property type="entry name" value="TAT_signal_seq"/>
    <property type="match status" value="1"/>
</dbReference>
<dbReference type="Proteomes" id="UP000192491">
    <property type="component" value="Unassembled WGS sequence"/>
</dbReference>
<comment type="caution">
    <text evidence="2">The sequence shown here is derived from an EMBL/GenBank/DDBJ whole genome shotgun (WGS) entry which is preliminary data.</text>
</comment>
<dbReference type="InterPro" id="IPR010869">
    <property type="entry name" value="DUF1501"/>
</dbReference>
<dbReference type="AlphaFoldDB" id="A0A1Y1QC35"/>
<proteinExistence type="predicted"/>
<evidence type="ECO:0008006" key="4">
    <source>
        <dbReference type="Google" id="ProtNLM"/>
    </source>
</evidence>
<keyword evidence="1" id="KW-0732">Signal</keyword>
<reference evidence="2 3" key="1">
    <citation type="submission" date="2017-01" db="EMBL/GenBank/DDBJ databases">
        <title>Novel large sulfur bacteria in the metagenomes of groundwater-fed chemosynthetic microbial mats in the Lake Huron basin.</title>
        <authorList>
            <person name="Sharrar A.M."/>
            <person name="Flood B.E."/>
            <person name="Bailey J.V."/>
            <person name="Jones D.S."/>
            <person name="Biddanda B."/>
            <person name="Ruberg S.A."/>
            <person name="Marcus D.N."/>
            <person name="Dick G.J."/>
        </authorList>
    </citation>
    <scope>NUCLEOTIDE SEQUENCE [LARGE SCALE GENOMIC DNA]</scope>
    <source>
        <strain evidence="2">A8</strain>
    </source>
</reference>
<gene>
    <name evidence="2" type="ORF">BWK73_43660</name>
</gene>
<dbReference type="EMBL" id="MTEJ01000513">
    <property type="protein sequence ID" value="OQX02152.1"/>
    <property type="molecule type" value="Genomic_DNA"/>
</dbReference>
<dbReference type="PROSITE" id="PS51318">
    <property type="entry name" value="TAT"/>
    <property type="match status" value="1"/>
</dbReference>
<dbReference type="InterPro" id="IPR006311">
    <property type="entry name" value="TAT_signal"/>
</dbReference>
<dbReference type="InterPro" id="IPR019546">
    <property type="entry name" value="TAT_signal_bac_arc"/>
</dbReference>
<organism evidence="2 3">
    <name type="scientific">Thiothrix lacustris</name>
    <dbReference type="NCBI Taxonomy" id="525917"/>
    <lineage>
        <taxon>Bacteria</taxon>
        <taxon>Pseudomonadati</taxon>
        <taxon>Pseudomonadota</taxon>
        <taxon>Gammaproteobacteria</taxon>
        <taxon>Thiotrichales</taxon>
        <taxon>Thiotrichaceae</taxon>
        <taxon>Thiothrix</taxon>
    </lineage>
</organism>
<evidence type="ECO:0000313" key="2">
    <source>
        <dbReference type="EMBL" id="OQX02152.1"/>
    </source>
</evidence>
<protein>
    <recommendedName>
        <fullName evidence="4">Tat pathway signal protein</fullName>
    </recommendedName>
</protein>